<proteinExistence type="predicted"/>
<feature type="chain" id="PRO_5039137440" description="Extracellular solute-binding protein" evidence="1">
    <location>
        <begin position="22"/>
        <end position="724"/>
    </location>
</feature>
<evidence type="ECO:0000313" key="3">
    <source>
        <dbReference type="Proteomes" id="UP000886884"/>
    </source>
</evidence>
<evidence type="ECO:0000313" key="2">
    <source>
        <dbReference type="EMBL" id="HIV28323.1"/>
    </source>
</evidence>
<dbReference type="AlphaFoldDB" id="A0A9D1P852"/>
<dbReference type="Proteomes" id="UP000886884">
    <property type="component" value="Unassembled WGS sequence"/>
</dbReference>
<protein>
    <recommendedName>
        <fullName evidence="4">Extracellular solute-binding protein</fullName>
    </recommendedName>
</protein>
<evidence type="ECO:0008006" key="4">
    <source>
        <dbReference type="Google" id="ProtNLM"/>
    </source>
</evidence>
<reference evidence="2" key="2">
    <citation type="journal article" date="2021" name="PeerJ">
        <title>Extensive microbial diversity within the chicken gut microbiome revealed by metagenomics and culture.</title>
        <authorList>
            <person name="Gilroy R."/>
            <person name="Ravi A."/>
            <person name="Getino M."/>
            <person name="Pursley I."/>
            <person name="Horton D.L."/>
            <person name="Alikhan N.F."/>
            <person name="Baker D."/>
            <person name="Gharbi K."/>
            <person name="Hall N."/>
            <person name="Watson M."/>
            <person name="Adriaenssens E.M."/>
            <person name="Foster-Nyarko E."/>
            <person name="Jarju S."/>
            <person name="Secka A."/>
            <person name="Antonio M."/>
            <person name="Oren A."/>
            <person name="Chaudhuri R.R."/>
            <person name="La Ragione R."/>
            <person name="Hildebrand F."/>
            <person name="Pallen M.J."/>
        </authorList>
    </citation>
    <scope>NUCLEOTIDE SEQUENCE</scope>
    <source>
        <strain evidence="2">CHK183-6373</strain>
    </source>
</reference>
<comment type="caution">
    <text evidence="2">The sequence shown here is derived from an EMBL/GenBank/DDBJ whole genome shotgun (WGS) entry which is preliminary data.</text>
</comment>
<reference evidence="2" key="1">
    <citation type="submission" date="2020-10" db="EMBL/GenBank/DDBJ databases">
        <authorList>
            <person name="Gilroy R."/>
        </authorList>
    </citation>
    <scope>NUCLEOTIDE SEQUENCE</scope>
    <source>
        <strain evidence="2">CHK183-6373</strain>
    </source>
</reference>
<name>A0A9D1P852_9FIRM</name>
<evidence type="ECO:0000256" key="1">
    <source>
        <dbReference type="SAM" id="SignalP"/>
    </source>
</evidence>
<accession>A0A9D1P852</accession>
<feature type="signal peptide" evidence="1">
    <location>
        <begin position="1"/>
        <end position="21"/>
    </location>
</feature>
<dbReference type="SUPFAM" id="SSF53850">
    <property type="entry name" value="Periplasmic binding protein-like II"/>
    <property type="match status" value="1"/>
</dbReference>
<gene>
    <name evidence="2" type="ORF">IAA64_10140</name>
</gene>
<organism evidence="2 3">
    <name type="scientific">Candidatus Ornithocaccomicrobium faecavium</name>
    <dbReference type="NCBI Taxonomy" id="2840890"/>
    <lineage>
        <taxon>Bacteria</taxon>
        <taxon>Bacillati</taxon>
        <taxon>Bacillota</taxon>
        <taxon>Clostridia</taxon>
        <taxon>Candidatus Ornithocaccomicrobium</taxon>
    </lineage>
</organism>
<sequence length="724" mass="79412">MKRLFPLLLCLLLALFPAPRAQGESAALLQSDMPNIRAAFLWEGAPYAFAGNELRALDGSGEILPIELEVDFGLDPLWYEFLLPVQVDGQVCLLARVGSEEDGISYVECGALLALSREGGAAKARLAQVLDWSPIEIEANPALSFSCAFAQGETLYLLVRAGEGQAQIAAFDCADGSAALLAMEGVSAIAPYTEQAMLAVRESGELGTIAYDGLAYAPLGAFPGDAAGLYYDGAANALYYVSGGNLCALADMRLDDAQILAAFPPAGPFPSLPAVAQGAYILADARMVYQAPLAAAEQEARQLRLEGRLEAWMDRAYYDFLAEHPGVQVARIDGANADILGDMLRQSPDTDIYLLDGNDSGYSALFERGYMAPLADEELAGQIAQMYPMLQRYLVRDGVPVAVPLDFADTYLPAFDAQAFALLGIEAYPETWVEFFDLLSRAPELLAGYEEEIGFSSWEAEHLRTVLLQYMVPDYIRQCEAHGRPLRLDTPQFRAALSAWEAIDWQALEESGALGGATPYEADKMWLFHMPGFSVSPSALEPENRIPALLAYHEDEEPMILVSFTAAFVNPYSDEQALATEYVAALFAEAVNTNDMLLPKVIAGWDEPIEDSMYEQMMRQYEDTIAEYTRQLENDPAPMMAARLEEQLRAVTEERDAYAAQGRYRVSPESLRAYQQATEHMYIATTPIGDEIYALLSQYLDGAIDGEALIRTIDERLYMMEAEG</sequence>
<dbReference type="Gene3D" id="3.40.190.10">
    <property type="entry name" value="Periplasmic binding protein-like II"/>
    <property type="match status" value="1"/>
</dbReference>
<dbReference type="EMBL" id="DVOT01000182">
    <property type="protein sequence ID" value="HIV28323.1"/>
    <property type="molecule type" value="Genomic_DNA"/>
</dbReference>
<keyword evidence="1" id="KW-0732">Signal</keyword>